<dbReference type="GO" id="GO:0004521">
    <property type="term" value="F:RNA endonuclease activity"/>
    <property type="evidence" value="ECO:0007669"/>
    <property type="project" value="UniProtKB-UniRule"/>
</dbReference>
<accession>A0A951UN39</accession>
<keyword evidence="8 9" id="KW-0862">Zinc</keyword>
<comment type="subcellular location">
    <subcellularLocation>
        <location evidence="9">Cytoplasm</location>
    </subcellularLocation>
</comment>
<evidence type="ECO:0000256" key="9">
    <source>
        <dbReference type="HAMAP-Rule" id="MF_00009"/>
    </source>
</evidence>
<dbReference type="EC" id="3.1.-.-" evidence="9"/>
<reference evidence="10" key="2">
    <citation type="journal article" date="2022" name="Microbiol. Resour. Announc.">
        <title>Metagenome Sequencing to Explore Phylogenomics of Terrestrial Cyanobacteria.</title>
        <authorList>
            <person name="Ward R.D."/>
            <person name="Stajich J.E."/>
            <person name="Johansen J.R."/>
            <person name="Huntemann M."/>
            <person name="Clum A."/>
            <person name="Foster B."/>
            <person name="Foster B."/>
            <person name="Roux S."/>
            <person name="Palaniappan K."/>
            <person name="Varghese N."/>
            <person name="Mukherjee S."/>
            <person name="Reddy T.B.K."/>
            <person name="Daum C."/>
            <person name="Copeland A."/>
            <person name="Chen I.A."/>
            <person name="Ivanova N.N."/>
            <person name="Kyrpides N.C."/>
            <person name="Shapiro N."/>
            <person name="Eloe-Fadrosh E.A."/>
            <person name="Pietrasiak N."/>
        </authorList>
    </citation>
    <scope>NUCLEOTIDE SEQUENCE</scope>
    <source>
        <strain evidence="10">UHER 2000/2452</strain>
    </source>
</reference>
<dbReference type="Pfam" id="PF02130">
    <property type="entry name" value="YbeY"/>
    <property type="match status" value="1"/>
</dbReference>
<evidence type="ECO:0000256" key="5">
    <source>
        <dbReference type="ARBA" id="ARBA00022723"/>
    </source>
</evidence>
<dbReference type="PROSITE" id="PS01306">
    <property type="entry name" value="UPF0054"/>
    <property type="match status" value="1"/>
</dbReference>
<comment type="caution">
    <text evidence="10">The sequence shown here is derived from an EMBL/GenBank/DDBJ whole genome shotgun (WGS) entry which is preliminary data.</text>
</comment>
<dbReference type="SUPFAM" id="SSF55486">
    <property type="entry name" value="Metalloproteases ('zincins'), catalytic domain"/>
    <property type="match status" value="1"/>
</dbReference>
<feature type="binding site" evidence="9">
    <location>
        <position position="155"/>
    </location>
    <ligand>
        <name>Zn(2+)</name>
        <dbReference type="ChEBI" id="CHEBI:29105"/>
        <note>catalytic</note>
    </ligand>
</feature>
<name>A0A951UN39_9CYAN</name>
<evidence type="ECO:0000256" key="2">
    <source>
        <dbReference type="ARBA" id="ARBA00022517"/>
    </source>
</evidence>
<dbReference type="HAMAP" id="MF_00009">
    <property type="entry name" value="Endoribonucl_YbeY"/>
    <property type="match status" value="1"/>
</dbReference>
<evidence type="ECO:0000313" key="10">
    <source>
        <dbReference type="EMBL" id="MBW4659947.1"/>
    </source>
</evidence>
<dbReference type="PANTHER" id="PTHR46986:SF1">
    <property type="entry name" value="ENDORIBONUCLEASE YBEY, CHLOROPLASTIC"/>
    <property type="match status" value="1"/>
</dbReference>
<keyword evidence="3 9" id="KW-0698">rRNA processing</keyword>
<evidence type="ECO:0000256" key="7">
    <source>
        <dbReference type="ARBA" id="ARBA00022801"/>
    </source>
</evidence>
<dbReference type="InterPro" id="IPR002036">
    <property type="entry name" value="YbeY"/>
</dbReference>
<comment type="similarity">
    <text evidence="1 9">Belongs to the endoribonuclease YbeY family.</text>
</comment>
<keyword evidence="6 9" id="KW-0255">Endonuclease</keyword>
<dbReference type="PANTHER" id="PTHR46986">
    <property type="entry name" value="ENDORIBONUCLEASE YBEY, CHLOROPLASTIC"/>
    <property type="match status" value="1"/>
</dbReference>
<evidence type="ECO:0000256" key="4">
    <source>
        <dbReference type="ARBA" id="ARBA00022722"/>
    </source>
</evidence>
<keyword evidence="4 9" id="KW-0540">Nuclease</keyword>
<reference evidence="10" key="1">
    <citation type="submission" date="2021-05" db="EMBL/GenBank/DDBJ databases">
        <authorList>
            <person name="Pietrasiak N."/>
            <person name="Ward R."/>
            <person name="Stajich J.E."/>
            <person name="Kurbessoian T."/>
        </authorList>
    </citation>
    <scope>NUCLEOTIDE SEQUENCE</scope>
    <source>
        <strain evidence="10">UHER 2000/2452</strain>
    </source>
</reference>
<dbReference type="GO" id="GO:0008270">
    <property type="term" value="F:zinc ion binding"/>
    <property type="evidence" value="ECO:0007669"/>
    <property type="project" value="UniProtKB-UniRule"/>
</dbReference>
<feature type="binding site" evidence="9">
    <location>
        <position position="149"/>
    </location>
    <ligand>
        <name>Zn(2+)</name>
        <dbReference type="ChEBI" id="CHEBI:29105"/>
        <note>catalytic</note>
    </ligand>
</feature>
<protein>
    <recommendedName>
        <fullName evidence="9">Endoribonuclease YbeY</fullName>
        <ecNumber evidence="9">3.1.-.-</ecNumber>
    </recommendedName>
</protein>
<dbReference type="AlphaFoldDB" id="A0A951UN39"/>
<evidence type="ECO:0000256" key="8">
    <source>
        <dbReference type="ARBA" id="ARBA00022833"/>
    </source>
</evidence>
<dbReference type="GO" id="GO:0006364">
    <property type="term" value="P:rRNA processing"/>
    <property type="evidence" value="ECO:0007669"/>
    <property type="project" value="UniProtKB-UniRule"/>
</dbReference>
<keyword evidence="7 9" id="KW-0378">Hydrolase</keyword>
<dbReference type="InterPro" id="IPR020549">
    <property type="entry name" value="YbeY_CS"/>
</dbReference>
<comment type="function">
    <text evidence="9">Single strand-specific metallo-endoribonuclease involved in late-stage 70S ribosome quality control and in maturation of the 3' terminus of the 16S rRNA.</text>
</comment>
<gene>
    <name evidence="9 10" type="primary">ybeY</name>
    <name evidence="10" type="ORF">KME15_14835</name>
</gene>
<dbReference type="NCBIfam" id="TIGR00043">
    <property type="entry name" value="rRNA maturation RNase YbeY"/>
    <property type="match status" value="1"/>
</dbReference>
<dbReference type="GO" id="GO:0004222">
    <property type="term" value="F:metalloendopeptidase activity"/>
    <property type="evidence" value="ECO:0007669"/>
    <property type="project" value="InterPro"/>
</dbReference>
<keyword evidence="5 9" id="KW-0479">Metal-binding</keyword>
<sequence>MLESLPVQVEVAVQDCFFEAAGLDAPVSEAEWQIWFQQWLKALAPNFLQSPIFEGYPGVAEHQEYELSLRLTNDAEIQLLNAQYRHKDQPTDVLAFAALETDYPQLEDMAEQPLYLGDIVISVETAQTQAQQHPLRHELAWLGAHALLHLLGWDHPDEENLMLMLKQQERLLQLVGLQTERLQSYYHEAHPKA</sequence>
<dbReference type="EMBL" id="JAHHHD010000016">
    <property type="protein sequence ID" value="MBW4659947.1"/>
    <property type="molecule type" value="Genomic_DNA"/>
</dbReference>
<dbReference type="InterPro" id="IPR023091">
    <property type="entry name" value="MetalPrtase_cat_dom_sf_prd"/>
</dbReference>
<evidence type="ECO:0000256" key="1">
    <source>
        <dbReference type="ARBA" id="ARBA00010875"/>
    </source>
</evidence>
<evidence type="ECO:0000313" key="11">
    <source>
        <dbReference type="Proteomes" id="UP000757435"/>
    </source>
</evidence>
<evidence type="ECO:0000256" key="6">
    <source>
        <dbReference type="ARBA" id="ARBA00022759"/>
    </source>
</evidence>
<proteinExistence type="inferred from homology"/>
<dbReference type="GO" id="GO:0005737">
    <property type="term" value="C:cytoplasm"/>
    <property type="evidence" value="ECO:0007669"/>
    <property type="project" value="UniProtKB-SubCell"/>
</dbReference>
<comment type="cofactor">
    <cofactor evidence="9">
        <name>Zn(2+)</name>
        <dbReference type="ChEBI" id="CHEBI:29105"/>
    </cofactor>
    <text evidence="9">Binds 1 zinc ion.</text>
</comment>
<feature type="binding site" evidence="9">
    <location>
        <position position="145"/>
    </location>
    <ligand>
        <name>Zn(2+)</name>
        <dbReference type="ChEBI" id="CHEBI:29105"/>
        <note>catalytic</note>
    </ligand>
</feature>
<organism evidence="10 11">
    <name type="scientific">Drouetiella hepatica Uher 2000/2452</name>
    <dbReference type="NCBI Taxonomy" id="904376"/>
    <lineage>
        <taxon>Bacteria</taxon>
        <taxon>Bacillati</taxon>
        <taxon>Cyanobacteriota</taxon>
        <taxon>Cyanophyceae</taxon>
        <taxon>Oculatellales</taxon>
        <taxon>Oculatellaceae</taxon>
        <taxon>Drouetiella</taxon>
    </lineage>
</organism>
<dbReference type="Gene3D" id="3.40.390.30">
    <property type="entry name" value="Metalloproteases ('zincins'), catalytic domain"/>
    <property type="match status" value="1"/>
</dbReference>
<evidence type="ECO:0000256" key="3">
    <source>
        <dbReference type="ARBA" id="ARBA00022552"/>
    </source>
</evidence>
<keyword evidence="2 9" id="KW-0690">Ribosome biogenesis</keyword>
<keyword evidence="9" id="KW-0963">Cytoplasm</keyword>
<dbReference type="Proteomes" id="UP000757435">
    <property type="component" value="Unassembled WGS sequence"/>
</dbReference>